<feature type="transmembrane region" description="Helical" evidence="1">
    <location>
        <begin position="96"/>
        <end position="113"/>
    </location>
</feature>
<evidence type="ECO:0000313" key="2">
    <source>
        <dbReference type="EMBL" id="MCC2163339.1"/>
    </source>
</evidence>
<evidence type="ECO:0008006" key="4">
    <source>
        <dbReference type="Google" id="ProtNLM"/>
    </source>
</evidence>
<evidence type="ECO:0000313" key="3">
    <source>
        <dbReference type="Proteomes" id="UP001198962"/>
    </source>
</evidence>
<accession>A0AAE3DID0</accession>
<dbReference type="Proteomes" id="UP001198962">
    <property type="component" value="Unassembled WGS sequence"/>
</dbReference>
<gene>
    <name evidence="2" type="ORF">LKD32_00305</name>
</gene>
<protein>
    <recommendedName>
        <fullName evidence="4">Prepilin type IV endopeptidase peptidase domain-containing protein</fullName>
    </recommendedName>
</protein>
<comment type="caution">
    <text evidence="2">The sequence shown here is derived from an EMBL/GenBank/DDBJ whole genome shotgun (WGS) entry which is preliminary data.</text>
</comment>
<name>A0AAE3DID0_9FIRM</name>
<feature type="transmembrane region" description="Helical" evidence="1">
    <location>
        <begin position="66"/>
        <end position="84"/>
    </location>
</feature>
<keyword evidence="3" id="KW-1185">Reference proteome</keyword>
<dbReference type="EMBL" id="JAJEPU010000001">
    <property type="protein sequence ID" value="MCC2163339.1"/>
    <property type="molecule type" value="Genomic_DNA"/>
</dbReference>
<proteinExistence type="predicted"/>
<reference evidence="2" key="1">
    <citation type="submission" date="2021-10" db="EMBL/GenBank/DDBJ databases">
        <title>Anaerobic single-cell dispensing facilitates the cultivation of human gut bacteria.</title>
        <authorList>
            <person name="Afrizal A."/>
        </authorList>
    </citation>
    <scope>NUCLEOTIDE SEQUENCE</scope>
    <source>
        <strain evidence="2">CLA-AA-H274</strain>
    </source>
</reference>
<keyword evidence="1" id="KW-0812">Transmembrane</keyword>
<evidence type="ECO:0000256" key="1">
    <source>
        <dbReference type="SAM" id="Phobius"/>
    </source>
</evidence>
<keyword evidence="1" id="KW-1133">Transmembrane helix</keyword>
<sequence>MALLWAGCRIVRARETYVILDHLASILIGIVILLAGIWSDGAVGSGDGWFFCVTGVILGFWENVMLLLYGTLLCGLFSLGYFFWGKIHQREGVGKTMIPFLPFVAIPGIWLIVERIS</sequence>
<keyword evidence="1" id="KW-0472">Membrane</keyword>
<organism evidence="2 3">
    <name type="scientific">Brotaphodocola catenula</name>
    <dbReference type="NCBI Taxonomy" id="2885361"/>
    <lineage>
        <taxon>Bacteria</taxon>
        <taxon>Bacillati</taxon>
        <taxon>Bacillota</taxon>
        <taxon>Clostridia</taxon>
        <taxon>Lachnospirales</taxon>
        <taxon>Lachnospiraceae</taxon>
        <taxon>Brotaphodocola</taxon>
    </lineage>
</organism>
<dbReference type="AlphaFoldDB" id="A0AAE3DID0"/>
<feature type="transmembrane region" description="Helical" evidence="1">
    <location>
        <begin position="19"/>
        <end position="38"/>
    </location>
</feature>